<feature type="transmembrane region" description="Helical" evidence="5">
    <location>
        <begin position="107"/>
        <end position="138"/>
    </location>
</feature>
<dbReference type="OrthoDB" id="63113at2759"/>
<evidence type="ECO:0000256" key="4">
    <source>
        <dbReference type="ARBA" id="ARBA00023136"/>
    </source>
</evidence>
<reference evidence="6" key="2">
    <citation type="submission" date="2021-04" db="EMBL/GenBank/DDBJ databases">
        <authorList>
            <person name="Podell S."/>
        </authorList>
    </citation>
    <scope>NUCLEOTIDE SEQUENCE</scope>
    <source>
        <strain evidence="6">Hildebrandi</strain>
    </source>
</reference>
<dbReference type="GO" id="GO:0005794">
    <property type="term" value="C:Golgi apparatus"/>
    <property type="evidence" value="ECO:0007669"/>
    <property type="project" value="TreeGrafter"/>
</dbReference>
<feature type="transmembrane region" description="Helical" evidence="5">
    <location>
        <begin position="150"/>
        <end position="173"/>
    </location>
</feature>
<gene>
    <name evidence="6" type="ORF">IV203_015356</name>
</gene>
<sequence length="233" mass="24949">MSMAAPSNAGVPSGSTLGTLVGVMNSAKEKWDSSGASQAVSNFSASIPDSTKDYISSTTGQLFSRERLRSISVCFGIGEERPFYVEKNPALLVARVKHNLQFFYLNYFLLTAVFFCLTLLISPTAIIGIGLLAASWVYVIKASQSGSLSIAGFAISQTHATIVMGVISAFVLIWLLSGIFWWTLFSSGFMVVIHAGLRDASMHQDGDDQVIMVGEVTGVSDNEQAAFLGDPQV</sequence>
<dbReference type="EMBL" id="JAGRRH010000014">
    <property type="protein sequence ID" value="KAG7358767.1"/>
    <property type="molecule type" value="Genomic_DNA"/>
</dbReference>
<dbReference type="PANTHER" id="PTHR19317">
    <property type="entry name" value="PRENYLATED RAB ACCEPTOR 1-RELATED"/>
    <property type="match status" value="1"/>
</dbReference>
<name>A0A9K3PT70_9STRA</name>
<dbReference type="InterPro" id="IPR004895">
    <property type="entry name" value="Prenylated_rab_accept_PRA1"/>
</dbReference>
<evidence type="ECO:0000313" key="7">
    <source>
        <dbReference type="Proteomes" id="UP000693970"/>
    </source>
</evidence>
<comment type="subcellular location">
    <subcellularLocation>
        <location evidence="1 5">Membrane</location>
        <topology evidence="1 5">Multi-pass membrane protein</topology>
    </subcellularLocation>
</comment>
<keyword evidence="7" id="KW-1185">Reference proteome</keyword>
<accession>A0A9K3PT70</accession>
<evidence type="ECO:0000256" key="2">
    <source>
        <dbReference type="ARBA" id="ARBA00022692"/>
    </source>
</evidence>
<protein>
    <recommendedName>
        <fullName evidence="5">PRA1 family protein</fullName>
    </recommendedName>
</protein>
<evidence type="ECO:0000313" key="6">
    <source>
        <dbReference type="EMBL" id="KAG7358767.1"/>
    </source>
</evidence>
<evidence type="ECO:0000256" key="1">
    <source>
        <dbReference type="ARBA" id="ARBA00004141"/>
    </source>
</evidence>
<dbReference type="Proteomes" id="UP000693970">
    <property type="component" value="Unassembled WGS sequence"/>
</dbReference>
<evidence type="ECO:0000256" key="5">
    <source>
        <dbReference type="RuleBase" id="RU363107"/>
    </source>
</evidence>
<keyword evidence="2 5" id="KW-0812">Transmembrane</keyword>
<dbReference type="PANTHER" id="PTHR19317:SF0">
    <property type="entry name" value="PRENYLATED RAB ACCEPTOR PROTEIN 1"/>
    <property type="match status" value="1"/>
</dbReference>
<comment type="caution">
    <text evidence="6">The sequence shown here is derived from an EMBL/GenBank/DDBJ whole genome shotgun (WGS) entry which is preliminary data.</text>
</comment>
<proteinExistence type="inferred from homology"/>
<dbReference type="AlphaFoldDB" id="A0A9K3PT70"/>
<comment type="similarity">
    <text evidence="5">Belongs to the PRA1 family.</text>
</comment>
<dbReference type="GO" id="GO:0016020">
    <property type="term" value="C:membrane"/>
    <property type="evidence" value="ECO:0007669"/>
    <property type="project" value="UniProtKB-SubCell"/>
</dbReference>
<keyword evidence="3 5" id="KW-1133">Transmembrane helix</keyword>
<evidence type="ECO:0000256" key="3">
    <source>
        <dbReference type="ARBA" id="ARBA00022989"/>
    </source>
</evidence>
<keyword evidence="4 5" id="KW-0472">Membrane</keyword>
<organism evidence="6 7">
    <name type="scientific">Nitzschia inconspicua</name>
    <dbReference type="NCBI Taxonomy" id="303405"/>
    <lineage>
        <taxon>Eukaryota</taxon>
        <taxon>Sar</taxon>
        <taxon>Stramenopiles</taxon>
        <taxon>Ochrophyta</taxon>
        <taxon>Bacillariophyta</taxon>
        <taxon>Bacillariophyceae</taxon>
        <taxon>Bacillariophycidae</taxon>
        <taxon>Bacillariales</taxon>
        <taxon>Bacillariaceae</taxon>
        <taxon>Nitzschia</taxon>
    </lineage>
</organism>
<reference evidence="6" key="1">
    <citation type="journal article" date="2021" name="Sci. Rep.">
        <title>Diploid genomic architecture of Nitzschia inconspicua, an elite biomass production diatom.</title>
        <authorList>
            <person name="Oliver A."/>
            <person name="Podell S."/>
            <person name="Pinowska A."/>
            <person name="Traller J.C."/>
            <person name="Smith S.R."/>
            <person name="McClure R."/>
            <person name="Beliaev A."/>
            <person name="Bohutskyi P."/>
            <person name="Hill E.A."/>
            <person name="Rabines A."/>
            <person name="Zheng H."/>
            <person name="Allen L.Z."/>
            <person name="Kuo A."/>
            <person name="Grigoriev I.V."/>
            <person name="Allen A.E."/>
            <person name="Hazlebeck D."/>
            <person name="Allen E.E."/>
        </authorList>
    </citation>
    <scope>NUCLEOTIDE SEQUENCE</scope>
    <source>
        <strain evidence="6">Hildebrandi</strain>
    </source>
</reference>
<dbReference type="Pfam" id="PF03208">
    <property type="entry name" value="PRA1"/>
    <property type="match status" value="1"/>
</dbReference>